<dbReference type="EMBL" id="NBNE01000192">
    <property type="protein sequence ID" value="OWZ21747.1"/>
    <property type="molecule type" value="Genomic_DNA"/>
</dbReference>
<accession>A0A225WXC2</accession>
<reference evidence="2" key="1">
    <citation type="submission" date="2017-03" db="EMBL/GenBank/DDBJ databases">
        <title>Phytopthora megakarya and P. palmivora, two closely related causual agents of cacao black pod achieved similar genome size and gene model numbers by different mechanisms.</title>
        <authorList>
            <person name="Ali S."/>
            <person name="Shao J."/>
            <person name="Larry D.J."/>
            <person name="Kronmiller B."/>
            <person name="Shen D."/>
            <person name="Strem M.D."/>
            <person name="Melnick R.L."/>
            <person name="Guiltinan M.J."/>
            <person name="Tyler B.M."/>
            <person name="Meinhardt L.W."/>
            <person name="Bailey B.A."/>
        </authorList>
    </citation>
    <scope>NUCLEOTIDE SEQUENCE [LARGE SCALE GENOMIC DNA]</scope>
    <source>
        <strain evidence="2">zdho120</strain>
    </source>
</reference>
<organism evidence="1 2">
    <name type="scientific">Phytophthora megakarya</name>
    <dbReference type="NCBI Taxonomy" id="4795"/>
    <lineage>
        <taxon>Eukaryota</taxon>
        <taxon>Sar</taxon>
        <taxon>Stramenopiles</taxon>
        <taxon>Oomycota</taxon>
        <taxon>Peronosporomycetes</taxon>
        <taxon>Peronosporales</taxon>
        <taxon>Peronosporaceae</taxon>
        <taxon>Phytophthora</taxon>
    </lineage>
</organism>
<dbReference type="AlphaFoldDB" id="A0A225WXC2"/>
<dbReference type="Proteomes" id="UP000198211">
    <property type="component" value="Unassembled WGS sequence"/>
</dbReference>
<evidence type="ECO:0000313" key="2">
    <source>
        <dbReference type="Proteomes" id="UP000198211"/>
    </source>
</evidence>
<comment type="caution">
    <text evidence="1">The sequence shown here is derived from an EMBL/GenBank/DDBJ whole genome shotgun (WGS) entry which is preliminary data.</text>
</comment>
<dbReference type="OrthoDB" id="126155at2759"/>
<gene>
    <name evidence="1" type="ORF">PHMEG_0003654</name>
</gene>
<proteinExistence type="predicted"/>
<evidence type="ECO:0000313" key="1">
    <source>
        <dbReference type="EMBL" id="OWZ21747.1"/>
    </source>
</evidence>
<sequence>MQFQVTPPVRRSLFDFGFGIHGLRLMHYLSVDFWDRVNGRDATNSFTDVSERNTLRAAATAMSRSDVIGALHVLRVFGRYFHNHVALDWSDVTSAFIASYKGAPDTDPRCPKLLSYWVTNKFSNFRSVREFDAAQDVRLDFHEQRKRYWSCSTFIALIIVRTVHTNAIDRVMRTPAIRPDNLDSRLDS</sequence>
<keyword evidence="2" id="KW-1185">Reference proteome</keyword>
<protein>
    <submittedName>
        <fullName evidence="1">Uncharacterized protein</fullName>
    </submittedName>
</protein>
<name>A0A225WXC2_9STRA</name>